<keyword evidence="1 3" id="KW-0853">WD repeat</keyword>
<accession>A0A813G129</accession>
<proteinExistence type="predicted"/>
<name>A0A813G129_POLGL</name>
<protein>
    <recommendedName>
        <fullName evidence="6">Target of rapamycin complex subunit LST8</fullName>
    </recommendedName>
</protein>
<dbReference type="Proteomes" id="UP000654075">
    <property type="component" value="Unassembled WGS sequence"/>
</dbReference>
<feature type="repeat" description="WD" evidence="3">
    <location>
        <begin position="80"/>
        <end position="102"/>
    </location>
</feature>
<evidence type="ECO:0000256" key="3">
    <source>
        <dbReference type="PROSITE-ProRule" id="PRU00221"/>
    </source>
</evidence>
<sequence>MRPAELSAVVRCIGGGVFLPGAAQMMTLSADRKTCRIWDASTGDDISVLAGHTGKVLGAAAFLPPSSQPSLDAPARRLRLLTVSEDGTARLWEAASGEVLQVLRGHRKDVTGGAFFPDGERILTVSLDCTARVWEAASGEEVQMLEGHSAALTSGTVFCNGQRLLTTSCDCTARVWDASGAMLCNFEGHAASVVSGAAFCGGNQVLTVAADGSRCIWDAP</sequence>
<gene>
    <name evidence="4" type="ORF">PGLA1383_LOCUS37703</name>
</gene>
<dbReference type="InterPro" id="IPR036322">
    <property type="entry name" value="WD40_repeat_dom_sf"/>
</dbReference>
<reference evidence="4" key="1">
    <citation type="submission" date="2021-02" db="EMBL/GenBank/DDBJ databases">
        <authorList>
            <person name="Dougan E. K."/>
            <person name="Rhodes N."/>
            <person name="Thang M."/>
            <person name="Chan C."/>
        </authorList>
    </citation>
    <scope>NUCLEOTIDE SEQUENCE</scope>
</reference>
<dbReference type="OrthoDB" id="10267436at2759"/>
<comment type="caution">
    <text evidence="4">The sequence shown here is derived from an EMBL/GenBank/DDBJ whole genome shotgun (WGS) entry which is preliminary data.</text>
</comment>
<dbReference type="InterPro" id="IPR015943">
    <property type="entry name" value="WD40/YVTN_repeat-like_dom_sf"/>
</dbReference>
<feature type="repeat" description="WD" evidence="3">
    <location>
        <begin position="186"/>
        <end position="220"/>
    </location>
</feature>
<dbReference type="SMART" id="SM00320">
    <property type="entry name" value="WD40"/>
    <property type="match status" value="5"/>
</dbReference>
<dbReference type="PROSITE" id="PS00678">
    <property type="entry name" value="WD_REPEATS_1"/>
    <property type="match status" value="1"/>
</dbReference>
<dbReference type="PROSITE" id="PS50082">
    <property type="entry name" value="WD_REPEATS_2"/>
    <property type="match status" value="4"/>
</dbReference>
<keyword evidence="2" id="KW-0677">Repeat</keyword>
<dbReference type="Gene3D" id="2.130.10.10">
    <property type="entry name" value="YVTN repeat-like/Quinoprotein amine dehydrogenase"/>
    <property type="match status" value="2"/>
</dbReference>
<keyword evidence="5" id="KW-1185">Reference proteome</keyword>
<dbReference type="InterPro" id="IPR020472">
    <property type="entry name" value="WD40_PAC1"/>
</dbReference>
<feature type="repeat" description="WD" evidence="3">
    <location>
        <begin position="103"/>
        <end position="144"/>
    </location>
</feature>
<evidence type="ECO:0000256" key="1">
    <source>
        <dbReference type="ARBA" id="ARBA00022574"/>
    </source>
</evidence>
<dbReference type="PANTHER" id="PTHR19848">
    <property type="entry name" value="WD40 REPEAT PROTEIN"/>
    <property type="match status" value="1"/>
</dbReference>
<dbReference type="AlphaFoldDB" id="A0A813G129"/>
<dbReference type="EMBL" id="CAJNNV010027351">
    <property type="protein sequence ID" value="CAE8620136.1"/>
    <property type="molecule type" value="Genomic_DNA"/>
</dbReference>
<organism evidence="4 5">
    <name type="scientific">Polarella glacialis</name>
    <name type="common">Dinoflagellate</name>
    <dbReference type="NCBI Taxonomy" id="89957"/>
    <lineage>
        <taxon>Eukaryota</taxon>
        <taxon>Sar</taxon>
        <taxon>Alveolata</taxon>
        <taxon>Dinophyceae</taxon>
        <taxon>Suessiales</taxon>
        <taxon>Suessiaceae</taxon>
        <taxon>Polarella</taxon>
    </lineage>
</organism>
<dbReference type="Pfam" id="PF00400">
    <property type="entry name" value="WD40"/>
    <property type="match status" value="3"/>
</dbReference>
<dbReference type="PROSITE" id="PS50294">
    <property type="entry name" value="WD_REPEATS_REGION"/>
    <property type="match status" value="2"/>
</dbReference>
<dbReference type="InterPro" id="IPR019775">
    <property type="entry name" value="WD40_repeat_CS"/>
</dbReference>
<feature type="repeat" description="WD" evidence="3">
    <location>
        <begin position="145"/>
        <end position="177"/>
    </location>
</feature>
<evidence type="ECO:0000313" key="5">
    <source>
        <dbReference type="Proteomes" id="UP000654075"/>
    </source>
</evidence>
<evidence type="ECO:0000313" key="4">
    <source>
        <dbReference type="EMBL" id="CAE8620136.1"/>
    </source>
</evidence>
<dbReference type="PRINTS" id="PR00320">
    <property type="entry name" value="GPROTEINBRPT"/>
</dbReference>
<dbReference type="InterPro" id="IPR001680">
    <property type="entry name" value="WD40_rpt"/>
</dbReference>
<evidence type="ECO:0008006" key="6">
    <source>
        <dbReference type="Google" id="ProtNLM"/>
    </source>
</evidence>
<dbReference type="SUPFAM" id="SSF50978">
    <property type="entry name" value="WD40 repeat-like"/>
    <property type="match status" value="1"/>
</dbReference>
<evidence type="ECO:0000256" key="2">
    <source>
        <dbReference type="ARBA" id="ARBA00022737"/>
    </source>
</evidence>
<dbReference type="PANTHER" id="PTHR19848:SF8">
    <property type="entry name" value="F-BOX AND WD REPEAT DOMAIN CONTAINING 7"/>
    <property type="match status" value="1"/>
</dbReference>